<evidence type="ECO:0000256" key="2">
    <source>
        <dbReference type="ARBA" id="ARBA00022679"/>
    </source>
</evidence>
<evidence type="ECO:0000313" key="8">
    <source>
        <dbReference type="EMBL" id="MDB0580816.1"/>
    </source>
</evidence>
<organism evidence="7 9">
    <name type="scientific">Salinicoccus roseus</name>
    <dbReference type="NCBI Taxonomy" id="45670"/>
    <lineage>
        <taxon>Bacteria</taxon>
        <taxon>Bacillati</taxon>
        <taxon>Bacillota</taxon>
        <taxon>Bacilli</taxon>
        <taxon>Bacillales</taxon>
        <taxon>Staphylococcaceae</taxon>
        <taxon>Salinicoccus</taxon>
    </lineage>
</organism>
<keyword evidence="3" id="KW-0547">Nucleotide-binding</keyword>
<keyword evidence="5" id="KW-0067">ATP-binding</keyword>
<dbReference type="PROSITE" id="PS00584">
    <property type="entry name" value="PFKB_KINASES_2"/>
    <property type="match status" value="1"/>
</dbReference>
<dbReference type="InterPro" id="IPR029056">
    <property type="entry name" value="Ribokinase-like"/>
</dbReference>
<evidence type="ECO:0000256" key="3">
    <source>
        <dbReference type="ARBA" id="ARBA00022741"/>
    </source>
</evidence>
<keyword evidence="10" id="KW-1185">Reference proteome</keyword>
<feature type="domain" description="Carbohydrate kinase PfkB" evidence="6">
    <location>
        <begin position="2"/>
        <end position="291"/>
    </location>
</feature>
<sequence>MDVVAIGESMVALVNKPAGYIRHADGFKPFVAGAETNTLIGLSRLGHKTAWISALGKDELGEFILHKVRAEQVDTASVSTTGDRTGVFFKQISPDGSVDVTYYRENSAASRMTLDGIDMDKINGAKVLYITGITLSLSGQTKEMLFNVVKALNEDVKVVFDPNIRLKMWTEAEARKTILEFLPHVDYLIAGKQEVDILLGHQDFDAAMDKFKRFGCANIIIKLGREGALYDMEGVRGRVENPKQFEEIDPVGAGDAFAAGVVSGILEDREPEGMIRTACFLGGYITQFIGDYQGFPSRGTIEAMIDADEDEKVKR</sequence>
<evidence type="ECO:0000313" key="7">
    <source>
        <dbReference type="EMBL" id="KIH70705.1"/>
    </source>
</evidence>
<dbReference type="Proteomes" id="UP000527860">
    <property type="component" value="Unassembled WGS sequence"/>
</dbReference>
<protein>
    <submittedName>
        <fullName evidence="8">Sugar kinase</fullName>
    </submittedName>
</protein>
<keyword evidence="2" id="KW-0808">Transferase</keyword>
<dbReference type="STRING" id="45670.SN16_08375"/>
<dbReference type="InterPro" id="IPR050306">
    <property type="entry name" value="PfkB_Carbo_kinase"/>
</dbReference>
<evidence type="ECO:0000313" key="9">
    <source>
        <dbReference type="Proteomes" id="UP000031546"/>
    </source>
</evidence>
<reference evidence="7 9" key="1">
    <citation type="submission" date="2015-01" db="EMBL/GenBank/DDBJ databases">
        <title>Genome sequences of high lactate-tolerant strain Salinicoccus roseus W12 with industrial interest.</title>
        <authorList>
            <person name="Wang H."/>
            <person name="Yu B."/>
        </authorList>
    </citation>
    <scope>NUCLEOTIDE SEQUENCE [LARGE SCALE GENOMIC DNA]</scope>
    <source>
        <strain evidence="7 9">W12</strain>
    </source>
</reference>
<gene>
    <name evidence="8" type="ORF">F7P68_0009750</name>
    <name evidence="7" type="ORF">SN16_08375</name>
</gene>
<dbReference type="PANTHER" id="PTHR43085">
    <property type="entry name" value="HEXOKINASE FAMILY MEMBER"/>
    <property type="match status" value="1"/>
</dbReference>
<proteinExistence type="inferred from homology"/>
<dbReference type="EMBL" id="JABEVU030000001">
    <property type="protein sequence ID" value="MDB0580816.1"/>
    <property type="molecule type" value="Genomic_DNA"/>
</dbReference>
<evidence type="ECO:0000313" key="10">
    <source>
        <dbReference type="Proteomes" id="UP000527860"/>
    </source>
</evidence>
<accession>A0A0C2HA64</accession>
<comment type="caution">
    <text evidence="7">The sequence shown here is derived from an EMBL/GenBank/DDBJ whole genome shotgun (WGS) entry which is preliminary data.</text>
</comment>
<reference evidence="8 10" key="4">
    <citation type="submission" date="2022-12" db="EMBL/GenBank/DDBJ databases">
        <title>Genome analysis and biological profiling of marine Salinicoccus roseus MOSEL-ME25.</title>
        <authorList>
            <person name="Mirza F.T."/>
            <person name="Xie Y."/>
            <person name="Shinwari Z.K."/>
        </authorList>
    </citation>
    <scope>NUCLEOTIDE SEQUENCE [LARGE SCALE GENOMIC DNA]</scope>
    <source>
        <strain evidence="8 10">MOSEL-ME25</strain>
    </source>
</reference>
<comment type="similarity">
    <text evidence="1">Belongs to the carbohydrate kinase PfkB family.</text>
</comment>
<reference evidence="8" key="3">
    <citation type="submission" date="2020-04" db="EMBL/GenBank/DDBJ databases">
        <authorList>
            <person name="Tanveer F."/>
            <person name="Xie Y."/>
            <person name="Shinwari Z.K."/>
        </authorList>
    </citation>
    <scope>NUCLEOTIDE SEQUENCE</scope>
    <source>
        <strain evidence="8">MOSEL-ME25</strain>
    </source>
</reference>
<dbReference type="RefSeq" id="WP_040106163.1">
    <property type="nucleotide sequence ID" value="NZ_JABEVU030000001.1"/>
</dbReference>
<keyword evidence="4 8" id="KW-0418">Kinase</keyword>
<dbReference type="GO" id="GO:0005524">
    <property type="term" value="F:ATP binding"/>
    <property type="evidence" value="ECO:0007669"/>
    <property type="project" value="UniProtKB-KW"/>
</dbReference>
<dbReference type="EMBL" id="JXII01000006">
    <property type="protein sequence ID" value="KIH70705.1"/>
    <property type="molecule type" value="Genomic_DNA"/>
</dbReference>
<evidence type="ECO:0000256" key="5">
    <source>
        <dbReference type="ARBA" id="ARBA00022840"/>
    </source>
</evidence>
<dbReference type="Gene3D" id="3.40.1190.20">
    <property type="match status" value="1"/>
</dbReference>
<dbReference type="AlphaFoldDB" id="A0A0C2HA64"/>
<evidence type="ECO:0000256" key="4">
    <source>
        <dbReference type="ARBA" id="ARBA00022777"/>
    </source>
</evidence>
<dbReference type="GeneID" id="77845569"/>
<evidence type="ECO:0000259" key="6">
    <source>
        <dbReference type="Pfam" id="PF00294"/>
    </source>
</evidence>
<dbReference type="Pfam" id="PF00294">
    <property type="entry name" value="PfkB"/>
    <property type="match status" value="1"/>
</dbReference>
<dbReference type="OrthoDB" id="9813569at2"/>
<dbReference type="SUPFAM" id="SSF53613">
    <property type="entry name" value="Ribokinase-like"/>
    <property type="match status" value="1"/>
</dbReference>
<dbReference type="PANTHER" id="PTHR43085:SF1">
    <property type="entry name" value="PSEUDOURIDINE KINASE-RELATED"/>
    <property type="match status" value="1"/>
</dbReference>
<evidence type="ECO:0000256" key="1">
    <source>
        <dbReference type="ARBA" id="ARBA00010688"/>
    </source>
</evidence>
<dbReference type="InterPro" id="IPR011611">
    <property type="entry name" value="PfkB_dom"/>
</dbReference>
<reference evidence="10" key="2">
    <citation type="submission" date="2020-04" db="EMBL/GenBank/DDBJ databases">
        <title>Genome analysis and biological profiling of marine Cellulosimicrobium funkei MOSEL-ME6.</title>
        <authorList>
            <person name="Tanveer F."/>
            <person name="Xie Y."/>
            <person name="Shinwari Z.K."/>
        </authorList>
    </citation>
    <scope>NUCLEOTIDE SEQUENCE [LARGE SCALE GENOMIC DNA]</scope>
    <source>
        <strain evidence="10">MOSEL-ME25</strain>
    </source>
</reference>
<dbReference type="GO" id="GO:0016301">
    <property type="term" value="F:kinase activity"/>
    <property type="evidence" value="ECO:0007669"/>
    <property type="project" value="UniProtKB-KW"/>
</dbReference>
<name>A0A0C2HA64_9STAP</name>
<dbReference type="InterPro" id="IPR002173">
    <property type="entry name" value="Carboh/pur_kinase_PfkB_CS"/>
</dbReference>
<dbReference type="CDD" id="cd01166">
    <property type="entry name" value="KdgK"/>
    <property type="match status" value="1"/>
</dbReference>
<dbReference type="Proteomes" id="UP000031546">
    <property type="component" value="Unassembled WGS sequence"/>
</dbReference>